<dbReference type="InterPro" id="IPR036513">
    <property type="entry name" value="STAS_dom_sf"/>
</dbReference>
<sequence length="120" mass="12605">MSVHQVPHPAPPLATDESVLSVVLTTEGPDSVVEVRGPLDMATVELLVDFTMTVLSGVPPPVLVLDLSGVSFFSAAGITALLTVRERAATRGCGLVVRRPSRITVTVLSLVGLSDEFIIE</sequence>
<dbReference type="EMBL" id="RAZS01000003">
    <property type="protein sequence ID" value="RKN21072.1"/>
    <property type="molecule type" value="Genomic_DNA"/>
</dbReference>
<accession>A0A3A9YML5</accession>
<keyword evidence="1" id="KW-0472">Membrane</keyword>
<name>A0A3A9YML5_9ACTN</name>
<evidence type="ECO:0000259" key="2">
    <source>
        <dbReference type="PROSITE" id="PS50801"/>
    </source>
</evidence>
<gene>
    <name evidence="4" type="ORF">D7044_02840</name>
    <name evidence="3" type="ORF">D7147_09740</name>
</gene>
<keyword evidence="1" id="KW-1133">Transmembrane helix</keyword>
<feature type="transmembrane region" description="Helical" evidence="1">
    <location>
        <begin position="62"/>
        <end position="82"/>
    </location>
</feature>
<keyword evidence="1" id="KW-0812">Transmembrane</keyword>
<dbReference type="EMBL" id="RAZT01000001">
    <property type="protein sequence ID" value="RKN36584.1"/>
    <property type="molecule type" value="Genomic_DNA"/>
</dbReference>
<keyword evidence="5" id="KW-1185">Reference proteome</keyword>
<feature type="domain" description="STAS" evidence="2">
    <location>
        <begin position="32"/>
        <end position="120"/>
    </location>
</feature>
<dbReference type="InterPro" id="IPR002645">
    <property type="entry name" value="STAS_dom"/>
</dbReference>
<evidence type="ECO:0000313" key="3">
    <source>
        <dbReference type="EMBL" id="RKN21072.1"/>
    </source>
</evidence>
<dbReference type="Pfam" id="PF01740">
    <property type="entry name" value="STAS"/>
    <property type="match status" value="1"/>
</dbReference>
<dbReference type="CDD" id="cd07043">
    <property type="entry name" value="STAS_anti-anti-sigma_factors"/>
    <property type="match status" value="1"/>
</dbReference>
<dbReference type="SUPFAM" id="SSF52091">
    <property type="entry name" value="SpoIIaa-like"/>
    <property type="match status" value="1"/>
</dbReference>
<evidence type="ECO:0000313" key="5">
    <source>
        <dbReference type="Proteomes" id="UP000271548"/>
    </source>
</evidence>
<dbReference type="OrthoDB" id="3428850at2"/>
<evidence type="ECO:0000313" key="6">
    <source>
        <dbReference type="Proteomes" id="UP000275865"/>
    </source>
</evidence>
<dbReference type="Gene3D" id="3.30.750.24">
    <property type="entry name" value="STAS domain"/>
    <property type="match status" value="1"/>
</dbReference>
<comment type="caution">
    <text evidence="4">The sequence shown here is derived from an EMBL/GenBank/DDBJ whole genome shotgun (WGS) entry which is preliminary data.</text>
</comment>
<reference evidence="5 6" key="1">
    <citation type="submission" date="2018-09" db="EMBL/GenBank/DDBJ databases">
        <title>Micromonospora sp. nov. MS1-9, isolated from a root of Musa sp.</title>
        <authorList>
            <person name="Kuncharoen N."/>
            <person name="Kudo T."/>
            <person name="Ohkuma M."/>
            <person name="Yuki M."/>
            <person name="Tanasupawat S."/>
        </authorList>
    </citation>
    <scope>NUCLEOTIDE SEQUENCE [LARGE SCALE GENOMIC DNA]</scope>
    <source>
        <strain evidence="4 6">MS1-9</strain>
        <strain evidence="3 5">NGC1-4</strain>
    </source>
</reference>
<dbReference type="RefSeq" id="WP_120675910.1">
    <property type="nucleotide sequence ID" value="NZ_RAZS01000003.1"/>
</dbReference>
<dbReference type="PROSITE" id="PS50801">
    <property type="entry name" value="STAS"/>
    <property type="match status" value="1"/>
</dbReference>
<protein>
    <submittedName>
        <fullName evidence="4">STAS domain-containing protein</fullName>
    </submittedName>
</protein>
<evidence type="ECO:0000256" key="1">
    <source>
        <dbReference type="SAM" id="Phobius"/>
    </source>
</evidence>
<organism evidence="4 6">
    <name type="scientific">Micromonospora musae</name>
    <dbReference type="NCBI Taxonomy" id="1894970"/>
    <lineage>
        <taxon>Bacteria</taxon>
        <taxon>Bacillati</taxon>
        <taxon>Actinomycetota</taxon>
        <taxon>Actinomycetes</taxon>
        <taxon>Micromonosporales</taxon>
        <taxon>Micromonosporaceae</taxon>
        <taxon>Micromonospora</taxon>
    </lineage>
</organism>
<dbReference type="Proteomes" id="UP000271548">
    <property type="component" value="Unassembled WGS sequence"/>
</dbReference>
<evidence type="ECO:0000313" key="4">
    <source>
        <dbReference type="EMBL" id="RKN36584.1"/>
    </source>
</evidence>
<proteinExistence type="predicted"/>
<dbReference type="Proteomes" id="UP000275865">
    <property type="component" value="Unassembled WGS sequence"/>
</dbReference>
<dbReference type="AlphaFoldDB" id="A0A3A9YML5"/>